<comment type="caution">
    <text evidence="2">The sequence shown here is derived from an EMBL/GenBank/DDBJ whole genome shotgun (WGS) entry which is preliminary data.</text>
</comment>
<evidence type="ECO:0000313" key="3">
    <source>
        <dbReference type="Proteomes" id="UP001225034"/>
    </source>
</evidence>
<dbReference type="Gene3D" id="1.10.238.160">
    <property type="match status" value="1"/>
</dbReference>
<dbReference type="InterPro" id="IPR041657">
    <property type="entry name" value="HTH_17"/>
</dbReference>
<sequence>MPEKLEKELLTVTDIKKITGLGRDTVYELMHSGEFTVLRFGRSFKANKREFYDWLNNKNNSNSYVYTLKT</sequence>
<protein>
    <submittedName>
        <fullName evidence="2">Excisionase family DNA binding protein</fullName>
    </submittedName>
</protein>
<dbReference type="EMBL" id="JAUSUA010000007">
    <property type="protein sequence ID" value="MDQ0208929.1"/>
    <property type="molecule type" value="Genomic_DNA"/>
</dbReference>
<organism evidence="2 3">
    <name type="scientific">Alkalicoccobacillus murimartini</name>
    <dbReference type="NCBI Taxonomy" id="171685"/>
    <lineage>
        <taxon>Bacteria</taxon>
        <taxon>Bacillati</taxon>
        <taxon>Bacillota</taxon>
        <taxon>Bacilli</taxon>
        <taxon>Bacillales</taxon>
        <taxon>Bacillaceae</taxon>
        <taxon>Alkalicoccobacillus</taxon>
    </lineage>
</organism>
<accession>A0ABT9YMR0</accession>
<dbReference type="Pfam" id="PF12728">
    <property type="entry name" value="HTH_17"/>
    <property type="match status" value="1"/>
</dbReference>
<dbReference type="Proteomes" id="UP001225034">
    <property type="component" value="Unassembled WGS sequence"/>
</dbReference>
<name>A0ABT9YMR0_9BACI</name>
<evidence type="ECO:0000259" key="1">
    <source>
        <dbReference type="Pfam" id="PF12728"/>
    </source>
</evidence>
<evidence type="ECO:0000313" key="2">
    <source>
        <dbReference type="EMBL" id="MDQ0208929.1"/>
    </source>
</evidence>
<proteinExistence type="predicted"/>
<feature type="domain" description="Helix-turn-helix" evidence="1">
    <location>
        <begin position="9"/>
        <end position="58"/>
    </location>
</feature>
<keyword evidence="3" id="KW-1185">Reference proteome</keyword>
<dbReference type="InterPro" id="IPR010093">
    <property type="entry name" value="SinI_DNA-bd"/>
</dbReference>
<dbReference type="NCBIfam" id="TIGR01764">
    <property type="entry name" value="excise"/>
    <property type="match status" value="1"/>
</dbReference>
<reference evidence="2 3" key="1">
    <citation type="submission" date="2023-07" db="EMBL/GenBank/DDBJ databases">
        <title>Genomic Encyclopedia of Type Strains, Phase IV (KMG-IV): sequencing the most valuable type-strain genomes for metagenomic binning, comparative biology and taxonomic classification.</title>
        <authorList>
            <person name="Goeker M."/>
        </authorList>
    </citation>
    <scope>NUCLEOTIDE SEQUENCE [LARGE SCALE GENOMIC DNA]</scope>
    <source>
        <strain evidence="2 3">DSM 19154</strain>
    </source>
</reference>
<gene>
    <name evidence="2" type="ORF">J2S05_003753</name>
</gene>
<dbReference type="RefSeq" id="WP_306985379.1">
    <property type="nucleotide sequence ID" value="NZ_JAUSUA010000007.1"/>
</dbReference>